<dbReference type="KEGG" id="fmu:J7337_000271"/>
<gene>
    <name evidence="1" type="ORF">J7337_000271</name>
</gene>
<dbReference type="AlphaFoldDB" id="A0A9P8IUW8"/>
<sequence>MVSELDISEELQDLAEPFTNAGLCGENLWLTILETCNDGFERMAERLVDLPEVTKVCRHFVRHLSLVIIDRGGGAQKGRHYTNARHERRDQVRELRLLNPG</sequence>
<keyword evidence="2" id="KW-1185">Reference proteome</keyword>
<proteinExistence type="predicted"/>
<dbReference type="Proteomes" id="UP000827133">
    <property type="component" value="Unassembled WGS sequence"/>
</dbReference>
<protein>
    <submittedName>
        <fullName evidence="1">Uncharacterized protein</fullName>
    </submittedName>
</protein>
<accession>A0A9P8IUW8</accession>
<reference evidence="1" key="1">
    <citation type="journal article" date="2021" name="Mol. Plant Microbe Interact.">
        <title>Telomere to telomere genome assembly of Fusarium musae F31, causal agent of crown rot disease of banana.</title>
        <authorList>
            <person name="Degradi L."/>
            <person name="Tava V."/>
            <person name="Kunova A."/>
            <person name="Cortesi P."/>
            <person name="Saracchi M."/>
            <person name="Pasquali M."/>
        </authorList>
    </citation>
    <scope>NUCLEOTIDE SEQUENCE</scope>
    <source>
        <strain evidence="1">F31</strain>
    </source>
</reference>
<comment type="caution">
    <text evidence="1">The sequence shown here is derived from an EMBL/GenBank/DDBJ whole genome shotgun (WGS) entry which is preliminary data.</text>
</comment>
<evidence type="ECO:0000313" key="2">
    <source>
        <dbReference type="Proteomes" id="UP000827133"/>
    </source>
</evidence>
<evidence type="ECO:0000313" key="1">
    <source>
        <dbReference type="EMBL" id="KAG9506734.1"/>
    </source>
</evidence>
<organism evidence="1 2">
    <name type="scientific">Fusarium musae</name>
    <dbReference type="NCBI Taxonomy" id="1042133"/>
    <lineage>
        <taxon>Eukaryota</taxon>
        <taxon>Fungi</taxon>
        <taxon>Dikarya</taxon>
        <taxon>Ascomycota</taxon>
        <taxon>Pezizomycotina</taxon>
        <taxon>Sordariomycetes</taxon>
        <taxon>Hypocreomycetidae</taxon>
        <taxon>Hypocreales</taxon>
        <taxon>Nectriaceae</taxon>
        <taxon>Fusarium</taxon>
    </lineage>
</organism>
<dbReference type="RefSeq" id="XP_044685733.1">
    <property type="nucleotide sequence ID" value="XM_044818031.1"/>
</dbReference>
<dbReference type="EMBL" id="JAHBCI010000001">
    <property type="protein sequence ID" value="KAG9506734.1"/>
    <property type="molecule type" value="Genomic_DNA"/>
</dbReference>
<name>A0A9P8IUW8_9HYPO</name>
<dbReference type="GeneID" id="68308128"/>